<protein>
    <submittedName>
        <fullName evidence="1">Uncharacterized protein</fullName>
    </submittedName>
</protein>
<accession>A0A255XX91</accession>
<dbReference type="InterPro" id="IPR056912">
    <property type="entry name" value="Phage_JBD30_tail_term-like"/>
</dbReference>
<evidence type="ECO:0000313" key="2">
    <source>
        <dbReference type="Proteomes" id="UP000216361"/>
    </source>
</evidence>
<evidence type="ECO:0000313" key="1">
    <source>
        <dbReference type="EMBL" id="OYQ21543.1"/>
    </source>
</evidence>
<gene>
    <name evidence="1" type="ORF">CHR90_01410</name>
</gene>
<keyword evidence="2" id="KW-1185">Reference proteome</keyword>
<comment type="caution">
    <text evidence="1">The sequence shown here is derived from an EMBL/GenBank/DDBJ whole genome shotgun (WGS) entry which is preliminary data.</text>
</comment>
<dbReference type="Pfam" id="PF23840">
    <property type="entry name" value="Phage_tail_terminator"/>
    <property type="match status" value="1"/>
</dbReference>
<name>A0A255XX91_9PROT</name>
<dbReference type="Proteomes" id="UP000216361">
    <property type="component" value="Unassembled WGS sequence"/>
</dbReference>
<dbReference type="AlphaFoldDB" id="A0A255XX91"/>
<reference evidence="1 2" key="1">
    <citation type="submission" date="2017-07" db="EMBL/GenBank/DDBJ databases">
        <title>Elstera cyanobacteriorum sp. nov., a novel bacterium isolated from cyanobacterial aggregates in a eutrophic lake.</title>
        <authorList>
            <person name="Cai H."/>
        </authorList>
    </citation>
    <scope>NUCLEOTIDE SEQUENCE [LARGE SCALE GENOMIC DNA]</scope>
    <source>
        <strain evidence="1 2">TH019</strain>
    </source>
</reference>
<organism evidence="1 2">
    <name type="scientific">Elstera cyanobacteriorum</name>
    <dbReference type="NCBI Taxonomy" id="2022747"/>
    <lineage>
        <taxon>Bacteria</taxon>
        <taxon>Pseudomonadati</taxon>
        <taxon>Pseudomonadota</taxon>
        <taxon>Alphaproteobacteria</taxon>
        <taxon>Rhodospirillales</taxon>
        <taxon>Rhodospirillaceae</taxon>
        <taxon>Elstera</taxon>
    </lineage>
</organism>
<proteinExistence type="predicted"/>
<sequence>MLADVFDTRVAGAATVEAAVTQTLTEFPAAFVVPLEDKAEPNRADENLLQLLHQKIGVVVVLDASADPRGQAAVEAAWTAVRQALWYALLAWTPDGCSEPLAYRGARVLRLDAARLWVLFEFDAPRLLSETLSATDDLPPFTLFAPELALPTTVLPVLPGNIPLPPLTPPVPPFGPGHF</sequence>
<dbReference type="EMBL" id="NOXS01000021">
    <property type="protein sequence ID" value="OYQ21543.1"/>
    <property type="molecule type" value="Genomic_DNA"/>
</dbReference>